<dbReference type="PROSITE" id="PS51257">
    <property type="entry name" value="PROKAR_LIPOPROTEIN"/>
    <property type="match status" value="1"/>
</dbReference>
<dbReference type="Proteomes" id="UP000324376">
    <property type="component" value="Unassembled WGS sequence"/>
</dbReference>
<dbReference type="EMBL" id="VNHU01000004">
    <property type="protein sequence ID" value="TYP74281.1"/>
    <property type="molecule type" value="Genomic_DNA"/>
</dbReference>
<gene>
    <name evidence="1" type="ORF">BD809_10499</name>
</gene>
<dbReference type="Gene3D" id="3.90.640.20">
    <property type="entry name" value="Heat-shock cognate protein, ATPase"/>
    <property type="match status" value="1"/>
</dbReference>
<accession>A0A5S5C4D7</accession>
<dbReference type="InterPro" id="IPR037126">
    <property type="entry name" value="PdaC/RsiV-like_sf"/>
</dbReference>
<evidence type="ECO:0000313" key="2">
    <source>
        <dbReference type="Proteomes" id="UP000324376"/>
    </source>
</evidence>
<comment type="caution">
    <text evidence="1">The sequence shown here is derived from an EMBL/GenBank/DDBJ whole genome shotgun (WGS) entry which is preliminary data.</text>
</comment>
<dbReference type="OrthoDB" id="1137644at2"/>
<dbReference type="AlphaFoldDB" id="A0A5S5C4D7"/>
<dbReference type="Gene3D" id="3.30.565.40">
    <property type="entry name" value="Fervidobacterium nodosum Rt17-B1 like"/>
    <property type="match status" value="1"/>
</dbReference>
<evidence type="ECO:0000313" key="1">
    <source>
        <dbReference type="EMBL" id="TYP74281.1"/>
    </source>
</evidence>
<name>A0A5S5C4D7_9FLAO</name>
<protein>
    <submittedName>
        <fullName evidence="1">Uncharacterized protein DUF3298</fullName>
    </submittedName>
</protein>
<organism evidence="1 2">
    <name type="scientific">Aquimarina intermedia</name>
    <dbReference type="NCBI Taxonomy" id="350814"/>
    <lineage>
        <taxon>Bacteria</taxon>
        <taxon>Pseudomonadati</taxon>
        <taxon>Bacteroidota</taxon>
        <taxon>Flavobacteriia</taxon>
        <taxon>Flavobacteriales</taxon>
        <taxon>Flavobacteriaceae</taxon>
        <taxon>Aquimarina</taxon>
    </lineage>
</organism>
<dbReference type="RefSeq" id="WP_148782399.1">
    <property type="nucleotide sequence ID" value="NZ_VNHU01000004.1"/>
</dbReference>
<keyword evidence="2" id="KW-1185">Reference proteome</keyword>
<proteinExistence type="predicted"/>
<reference evidence="1 2" key="1">
    <citation type="submission" date="2019-07" db="EMBL/GenBank/DDBJ databases">
        <title>Genomic Encyclopedia of Archaeal and Bacterial Type Strains, Phase II (KMG-II): from individual species to whole genera.</title>
        <authorList>
            <person name="Goeker M."/>
        </authorList>
    </citation>
    <scope>NUCLEOTIDE SEQUENCE [LARGE SCALE GENOMIC DNA]</scope>
    <source>
        <strain evidence="1 2">DSM 17527</strain>
    </source>
</reference>
<sequence length="292" mass="34185">MKFQSLLFLMLLLASCKNRNQKETIKADNRVTTTEVMKDTFESQQTFSEDKLTPDYNKTQRFKREKLLALEDKKEALKDLVSTKTFSKETDDYILNYRYPYLNEEMNASYKTFNNYIKETYLNIAATENEILEDKALLCDTLNIKRFMDKRTIDYKLFSAKDNLVSVVLYKENYYSGTVHSVYSFDCINYNTNTSEFMTFNDIFIPNAESEVLTIINHTITQGLASGELYYECWELSPGDFQVYKNNFVINEALITFYFDDCVVCPSYTGTYSIEISTARFKTLLKKDNILL</sequence>